<comment type="caution">
    <text evidence="1">The sequence shown here is derived from an EMBL/GenBank/DDBJ whole genome shotgun (WGS) entry which is preliminary data.</text>
</comment>
<evidence type="ECO:0000313" key="1">
    <source>
        <dbReference type="EMBL" id="KAL0936033.1"/>
    </source>
</evidence>
<keyword evidence="2" id="KW-1185">Reference proteome</keyword>
<organism evidence="1 2">
    <name type="scientific">Colletotrichum truncatum</name>
    <name type="common">Anthracnose fungus</name>
    <name type="synonym">Colletotrichum capsici</name>
    <dbReference type="NCBI Taxonomy" id="5467"/>
    <lineage>
        <taxon>Eukaryota</taxon>
        <taxon>Fungi</taxon>
        <taxon>Dikarya</taxon>
        <taxon>Ascomycota</taxon>
        <taxon>Pezizomycotina</taxon>
        <taxon>Sordariomycetes</taxon>
        <taxon>Hypocreomycetidae</taxon>
        <taxon>Glomerellales</taxon>
        <taxon>Glomerellaceae</taxon>
        <taxon>Colletotrichum</taxon>
        <taxon>Colletotrichum truncatum species complex</taxon>
    </lineage>
</organism>
<evidence type="ECO:0000313" key="2">
    <source>
        <dbReference type="Proteomes" id="UP000805649"/>
    </source>
</evidence>
<dbReference type="Proteomes" id="UP000805649">
    <property type="component" value="Unassembled WGS sequence"/>
</dbReference>
<name>A0ACC3YVR3_COLTU</name>
<proteinExistence type="predicted"/>
<protein>
    <submittedName>
        <fullName evidence="1">Uncharacterized protein</fullName>
    </submittedName>
</protein>
<sequence length="331" mass="34803">MSAPNAFISNGTCYYGPGKEVGDWFPCGNAALGDKTCCQGGDMCLSSRACYNPRYGITYLAGCSDPAYKHSSCPDKGALKDQPWTGLVYCNGTSEQWIACKQSARPTTLTSADACWCPQTSRSVAFTDSSILGNVVQLPTSLGGSVIWQPGYVPVPTQPNTSPTETSTSITSPSITSSGPMPSATETGASEGGDDTGMTSGTKIGIGVGVGAGCTVLLAVLIFLFFARRKMQKKEMAELANTKSGGLNDWRQDHTTPAGTTISEFDPNIAYQWSTRSELDATPRGSTTEIPDGYGIKPQEQAQLSLIGKPPSTRKPGKGKRPQSPIAELPG</sequence>
<accession>A0ACC3YVR3</accession>
<dbReference type="EMBL" id="VUJX02000005">
    <property type="protein sequence ID" value="KAL0936033.1"/>
    <property type="molecule type" value="Genomic_DNA"/>
</dbReference>
<gene>
    <name evidence="1" type="ORF">CTRU02_208248</name>
</gene>
<reference evidence="1 2" key="1">
    <citation type="journal article" date="2020" name="Phytopathology">
        <title>Genome Sequence Resources of Colletotrichum truncatum, C. plurivorum, C. musicola, and C. sojae: Four Species Pathogenic to Soybean (Glycine max).</title>
        <authorList>
            <person name="Rogerio F."/>
            <person name="Boufleur T.R."/>
            <person name="Ciampi-Guillardi M."/>
            <person name="Sukno S.A."/>
            <person name="Thon M.R."/>
            <person name="Massola Junior N.S."/>
            <person name="Baroncelli R."/>
        </authorList>
    </citation>
    <scope>NUCLEOTIDE SEQUENCE [LARGE SCALE GENOMIC DNA]</scope>
    <source>
        <strain evidence="1 2">CMES1059</strain>
    </source>
</reference>